<dbReference type="EMBL" id="CAADRA010005362">
    <property type="protein sequence ID" value="VFT88986.1"/>
    <property type="molecule type" value="Genomic_DNA"/>
</dbReference>
<evidence type="ECO:0000256" key="1">
    <source>
        <dbReference type="SAM" id="MobiDB-lite"/>
    </source>
</evidence>
<reference evidence="3 4" key="1">
    <citation type="submission" date="2019-03" db="EMBL/GenBank/DDBJ databases">
        <authorList>
            <person name="Gaulin E."/>
            <person name="Dumas B."/>
        </authorList>
    </citation>
    <scope>NUCLEOTIDE SEQUENCE [LARGE SCALE GENOMIC DNA]</scope>
    <source>
        <strain evidence="3">CBS 568.67</strain>
    </source>
</reference>
<organism evidence="3 4">
    <name type="scientific">Aphanomyces stellatus</name>
    <dbReference type="NCBI Taxonomy" id="120398"/>
    <lineage>
        <taxon>Eukaryota</taxon>
        <taxon>Sar</taxon>
        <taxon>Stramenopiles</taxon>
        <taxon>Oomycota</taxon>
        <taxon>Saprolegniomycetes</taxon>
        <taxon>Saprolegniales</taxon>
        <taxon>Verrucalvaceae</taxon>
        <taxon>Aphanomyces</taxon>
    </lineage>
</organism>
<accession>A0A485KUQ4</accession>
<proteinExistence type="predicted"/>
<feature type="region of interest" description="Disordered" evidence="1">
    <location>
        <begin position="534"/>
        <end position="555"/>
    </location>
</feature>
<evidence type="ECO:0000313" key="2">
    <source>
        <dbReference type="EMBL" id="KAF0697138.1"/>
    </source>
</evidence>
<feature type="compositionally biased region" description="Acidic residues" evidence="1">
    <location>
        <begin position="534"/>
        <end position="543"/>
    </location>
</feature>
<dbReference type="Proteomes" id="UP000332933">
    <property type="component" value="Unassembled WGS sequence"/>
</dbReference>
<evidence type="ECO:0000313" key="4">
    <source>
        <dbReference type="Proteomes" id="UP000332933"/>
    </source>
</evidence>
<dbReference type="AlphaFoldDB" id="A0A485KUQ4"/>
<name>A0A485KUQ4_9STRA</name>
<evidence type="ECO:0000313" key="3">
    <source>
        <dbReference type="EMBL" id="VFT88986.1"/>
    </source>
</evidence>
<feature type="region of interest" description="Disordered" evidence="1">
    <location>
        <begin position="89"/>
        <end position="129"/>
    </location>
</feature>
<feature type="region of interest" description="Disordered" evidence="1">
    <location>
        <begin position="319"/>
        <end position="349"/>
    </location>
</feature>
<sequence length="626" mass="70151">MLPPHASTTSLASFSCNPTISSTMSKYHNQPSHKQRGGMSIRFLLAGEDGDSAIGAPASLSLTPRSPRCHPLGLSPETRTWPLHRRLRHPQHLDPSTPHASHLEPCSYPLSRSRSDSEEPPQDGIALNDKASYLLPKPLAKPRLEADPLTYPTTALNDLSPQAIVKCDPSPTRHGAPSSAQPIHEAKTQEIDQVVVEPSKLSLDKVAANVVVEPHLVAPVFYMWPNRVRRRVPPVGFFWGSPPHGVGAFRHLDDADWTDEASRVRWRGAATVMQILVSNALAHDVASIDDLTHASTREALVDVLHLAFARVFPGRDSSREGISTLMPPAPRSMALTRSPRSASNSPRKRVKPCHYGTGVAVDQVCCLWDASMDDDSWQYPRIDDELVSGHVYQSDTRFCRHKTHVGLVVPWRQKRVSTVPHCRRNTRIVARIDDQVRWVMTQLVDECCDLLLAFSPDELATMDECDQASIFDDVFPLVPWSQPVSLTMSCRKILTMCKQRETQGMMENDSIDSMSSNGDDDEVLVSARHKWMTDDDVSSDSDEEGVHPSQNKQTTLVEFPSHPVRTMWRLWYLGDALTHERQYRHATWLLRSSSQLNFEAAAHVMAALLDTALTHKWCDRPRHWKS</sequence>
<protein>
    <submittedName>
        <fullName evidence="3">Aste57867_12132 protein</fullName>
    </submittedName>
</protein>
<gene>
    <name evidence="3" type="primary">Aste57867_12132</name>
    <name evidence="2" type="ORF">As57867_012087</name>
    <name evidence="3" type="ORF">ASTE57867_12132</name>
</gene>
<feature type="region of interest" description="Disordered" evidence="1">
    <location>
        <begin position="56"/>
        <end position="77"/>
    </location>
</feature>
<reference evidence="2" key="2">
    <citation type="submission" date="2019-06" db="EMBL/GenBank/DDBJ databases">
        <title>Genomics analysis of Aphanomyces spp. identifies a new class of oomycete effector associated with host adaptation.</title>
        <authorList>
            <person name="Gaulin E."/>
        </authorList>
    </citation>
    <scope>NUCLEOTIDE SEQUENCE</scope>
    <source>
        <strain evidence="2">CBS 578.67</strain>
    </source>
</reference>
<keyword evidence="4" id="KW-1185">Reference proteome</keyword>
<dbReference type="EMBL" id="VJMH01005341">
    <property type="protein sequence ID" value="KAF0697138.1"/>
    <property type="molecule type" value="Genomic_DNA"/>
</dbReference>